<accession>A0AA91T1M5</accession>
<dbReference type="InterPro" id="IPR036291">
    <property type="entry name" value="NAD(P)-bd_dom_sf"/>
</dbReference>
<organism evidence="1 2">
    <name type="scientific">Clavispora lusitaniae</name>
    <name type="common">Candida lusitaniae</name>
    <dbReference type="NCBI Taxonomy" id="36911"/>
    <lineage>
        <taxon>Eukaryota</taxon>
        <taxon>Fungi</taxon>
        <taxon>Dikarya</taxon>
        <taxon>Ascomycota</taxon>
        <taxon>Saccharomycotina</taxon>
        <taxon>Pichiomycetes</taxon>
        <taxon>Metschnikowiaceae</taxon>
        <taxon>Clavispora</taxon>
    </lineage>
</organism>
<dbReference type="GO" id="GO:0044877">
    <property type="term" value="F:protein-containing complex binding"/>
    <property type="evidence" value="ECO:0007669"/>
    <property type="project" value="TreeGrafter"/>
</dbReference>
<sequence>MTRYLYATSLMNSIAIVGGNGFLGRKICEVGVRLGWSVTSLSRSGKPPSPVSYSDNAWISKVQWTRADLFEPDTYKKHLAGKTAVVHSVGILFENQSYKQTINSNFNFLNDIQKLGNMMQGPNPMERDSKQTYEAIQRDSAVLLADAYLEESGSEAKPTFVYISADNKPPIVPDGYITSKREAEFELSCKEGLRSILMRPGIMYDENEPISNNRKLFSKFLDLGYKVKSNVLGHGIPGLDGLVRPPVSTEKVALKIFEKIEDPTFSGVVSLEEIAKF</sequence>
<dbReference type="SUPFAM" id="SSF51735">
    <property type="entry name" value="NAD(P)-binding Rossmann-fold domains"/>
    <property type="match status" value="1"/>
</dbReference>
<gene>
    <name evidence="1" type="ORF">A9F13_09g01716</name>
</gene>
<dbReference type="PANTHER" id="PTHR12126:SF16">
    <property type="entry name" value="MIOREX COMPLEX COMPONENT 2"/>
    <property type="match status" value="1"/>
</dbReference>
<evidence type="ECO:0000313" key="1">
    <source>
        <dbReference type="EMBL" id="OVF08236.1"/>
    </source>
</evidence>
<name>A0AA91T1M5_CLALS</name>
<proteinExistence type="predicted"/>
<dbReference type="KEGG" id="clus:A9F13_09g01716"/>
<keyword evidence="1" id="KW-0830">Ubiquinone</keyword>
<dbReference type="AlphaFoldDB" id="A0AA91T1M5"/>
<reference evidence="1 2" key="1">
    <citation type="submission" date="2017-04" db="EMBL/GenBank/DDBJ databases">
        <title>Draft genome of the yeast Clavispora lusitaniae type strain CBS 6936.</title>
        <authorList>
            <person name="Durrens P."/>
            <person name="Klopp C."/>
            <person name="Biteau N."/>
            <person name="Fitton-Ouhabi V."/>
            <person name="Dementhon K."/>
            <person name="Accoceberry I."/>
            <person name="Sherman D.J."/>
            <person name="Noel T."/>
        </authorList>
    </citation>
    <scope>NUCLEOTIDE SEQUENCE [LARGE SCALE GENOMIC DNA]</scope>
    <source>
        <strain evidence="1 2">CBS 6936</strain>
    </source>
</reference>
<dbReference type="PANTHER" id="PTHR12126">
    <property type="entry name" value="NADH-UBIQUINONE OXIDOREDUCTASE 39 KDA SUBUNIT-RELATED"/>
    <property type="match status" value="1"/>
</dbReference>
<dbReference type="Gene3D" id="3.40.50.720">
    <property type="entry name" value="NAD(P)-binding Rossmann-like Domain"/>
    <property type="match status" value="1"/>
</dbReference>
<dbReference type="EMBL" id="LYUB02000009">
    <property type="protein sequence ID" value="OVF08236.1"/>
    <property type="molecule type" value="Genomic_DNA"/>
</dbReference>
<protein>
    <submittedName>
        <fullName evidence="1">Ubiquinone biosynthesis protein</fullName>
    </submittedName>
</protein>
<dbReference type="InterPro" id="IPR051207">
    <property type="entry name" value="ComplexI_NDUFA9_subunit"/>
</dbReference>
<dbReference type="GO" id="GO:0005739">
    <property type="term" value="C:mitochondrion"/>
    <property type="evidence" value="ECO:0007669"/>
    <property type="project" value="TreeGrafter"/>
</dbReference>
<dbReference type="Proteomes" id="UP000195602">
    <property type="component" value="Unassembled WGS sequence"/>
</dbReference>
<evidence type="ECO:0000313" key="2">
    <source>
        <dbReference type="Proteomes" id="UP000195602"/>
    </source>
</evidence>
<comment type="caution">
    <text evidence="1">The sequence shown here is derived from an EMBL/GenBank/DDBJ whole genome shotgun (WGS) entry which is preliminary data.</text>
</comment>